<evidence type="ECO:0000256" key="6">
    <source>
        <dbReference type="ARBA" id="ARBA00022980"/>
    </source>
</evidence>
<dbReference type="InterPro" id="IPR036388">
    <property type="entry name" value="WH-like_DNA-bd_sf"/>
</dbReference>
<dbReference type="GO" id="GO:0022627">
    <property type="term" value="C:cytosolic small ribosomal subunit"/>
    <property type="evidence" value="ECO:0007669"/>
    <property type="project" value="TreeGrafter"/>
</dbReference>
<comment type="similarity">
    <text evidence="2">Belongs to the eukaryotic ribosomal protein eS10 family.</text>
</comment>
<feature type="compositionally biased region" description="Low complexity" evidence="8">
    <location>
        <begin position="137"/>
        <end position="153"/>
    </location>
</feature>
<dbReference type="PROSITE" id="PS50081">
    <property type="entry name" value="ZF_DAG_PE_2"/>
    <property type="match status" value="1"/>
</dbReference>
<dbReference type="CDD" id="cd00029">
    <property type="entry name" value="C1"/>
    <property type="match status" value="1"/>
</dbReference>
<feature type="region of interest" description="Disordered" evidence="8">
    <location>
        <begin position="128"/>
        <end position="173"/>
    </location>
</feature>
<feature type="region of interest" description="Disordered" evidence="8">
    <location>
        <begin position="76"/>
        <end position="100"/>
    </location>
</feature>
<feature type="compositionally biased region" description="Basic and acidic residues" evidence="8">
    <location>
        <begin position="30"/>
        <end position="43"/>
    </location>
</feature>
<keyword evidence="3" id="KW-0963">Cytoplasm</keyword>
<dbReference type="PROSITE" id="PS00479">
    <property type="entry name" value="ZF_DAG_PE_1"/>
    <property type="match status" value="1"/>
</dbReference>
<dbReference type="GO" id="GO:0003723">
    <property type="term" value="F:RNA binding"/>
    <property type="evidence" value="ECO:0007669"/>
    <property type="project" value="TreeGrafter"/>
</dbReference>
<evidence type="ECO:0000259" key="9">
    <source>
        <dbReference type="PROSITE" id="PS50081"/>
    </source>
</evidence>
<dbReference type="Pfam" id="PF03501">
    <property type="entry name" value="S10_plectin"/>
    <property type="match status" value="1"/>
</dbReference>
<dbReference type="Gene3D" id="1.10.10.10">
    <property type="entry name" value="Winged helix-like DNA-binding domain superfamily/Winged helix DNA-binding domain"/>
    <property type="match status" value="1"/>
</dbReference>
<dbReference type="OrthoDB" id="6270916at2759"/>
<gene>
    <name evidence="10" type="ORF">D9757_007752</name>
</gene>
<keyword evidence="7" id="KW-0687">Ribonucleoprotein</keyword>
<keyword evidence="6" id="KW-0689">Ribosomal protein</keyword>
<dbReference type="PANTHER" id="PTHR12146">
    <property type="entry name" value="40S RIBOSOMAL PROTEIN S10"/>
    <property type="match status" value="1"/>
</dbReference>
<dbReference type="GO" id="GO:0003735">
    <property type="term" value="F:structural constituent of ribosome"/>
    <property type="evidence" value="ECO:0007669"/>
    <property type="project" value="TreeGrafter"/>
</dbReference>
<feature type="domain" description="Phorbol-ester/DAG-type" evidence="9">
    <location>
        <begin position="546"/>
        <end position="597"/>
    </location>
</feature>
<comment type="caution">
    <text evidence="10">The sequence shown here is derived from an EMBL/GenBank/DDBJ whole genome shotgun (WGS) entry which is preliminary data.</text>
</comment>
<dbReference type="InterPro" id="IPR037447">
    <property type="entry name" value="Ribosomal_eS10"/>
</dbReference>
<proteinExistence type="inferred from homology"/>
<dbReference type="EMBL" id="JAACJN010000086">
    <property type="protein sequence ID" value="KAF5377024.1"/>
    <property type="molecule type" value="Genomic_DNA"/>
</dbReference>
<evidence type="ECO:0000313" key="11">
    <source>
        <dbReference type="Proteomes" id="UP000518752"/>
    </source>
</evidence>
<dbReference type="SUPFAM" id="SSF57889">
    <property type="entry name" value="Cysteine-rich domain"/>
    <property type="match status" value="1"/>
</dbReference>
<organism evidence="10 11">
    <name type="scientific">Collybiopsis confluens</name>
    <dbReference type="NCBI Taxonomy" id="2823264"/>
    <lineage>
        <taxon>Eukaryota</taxon>
        <taxon>Fungi</taxon>
        <taxon>Dikarya</taxon>
        <taxon>Basidiomycota</taxon>
        <taxon>Agaricomycotina</taxon>
        <taxon>Agaricomycetes</taxon>
        <taxon>Agaricomycetidae</taxon>
        <taxon>Agaricales</taxon>
        <taxon>Marasmiineae</taxon>
        <taxon>Omphalotaceae</taxon>
        <taxon>Collybiopsis</taxon>
    </lineage>
</organism>
<feature type="region of interest" description="Disordered" evidence="8">
    <location>
        <begin position="2320"/>
        <end position="2380"/>
    </location>
</feature>
<dbReference type="Proteomes" id="UP000518752">
    <property type="component" value="Unassembled WGS sequence"/>
</dbReference>
<dbReference type="InterPro" id="IPR046349">
    <property type="entry name" value="C1-like_sf"/>
</dbReference>
<dbReference type="FunFam" id="1.10.10.10:FF:000025">
    <property type="entry name" value="40S ribosomal protein S10"/>
    <property type="match status" value="1"/>
</dbReference>
<feature type="compositionally biased region" description="Basic and acidic residues" evidence="8">
    <location>
        <begin position="2344"/>
        <end position="2360"/>
    </location>
</feature>
<evidence type="ECO:0000256" key="3">
    <source>
        <dbReference type="ARBA" id="ARBA00022490"/>
    </source>
</evidence>
<evidence type="ECO:0000313" key="10">
    <source>
        <dbReference type="EMBL" id="KAF5377024.1"/>
    </source>
</evidence>
<evidence type="ECO:0000256" key="8">
    <source>
        <dbReference type="SAM" id="MobiDB-lite"/>
    </source>
</evidence>
<accession>A0A8H5H5F6</accession>
<evidence type="ECO:0000256" key="2">
    <source>
        <dbReference type="ARBA" id="ARBA00007278"/>
    </source>
</evidence>
<protein>
    <recommendedName>
        <fullName evidence="9">Phorbol-ester/DAG-type domain-containing protein</fullName>
    </recommendedName>
</protein>
<reference evidence="10 11" key="1">
    <citation type="journal article" date="2020" name="ISME J.">
        <title>Uncovering the hidden diversity of litter-decomposition mechanisms in mushroom-forming fungi.</title>
        <authorList>
            <person name="Floudas D."/>
            <person name="Bentzer J."/>
            <person name="Ahren D."/>
            <person name="Johansson T."/>
            <person name="Persson P."/>
            <person name="Tunlid A."/>
        </authorList>
    </citation>
    <scope>NUCLEOTIDE SEQUENCE [LARGE SCALE GENOMIC DNA]</scope>
    <source>
        <strain evidence="10 11">CBS 406.79</strain>
    </source>
</reference>
<evidence type="ECO:0000256" key="7">
    <source>
        <dbReference type="ARBA" id="ARBA00023274"/>
    </source>
</evidence>
<keyword evidence="11" id="KW-1185">Reference proteome</keyword>
<dbReference type="PANTHER" id="PTHR12146:SF0">
    <property type="entry name" value="RIBOSOMAL PROTEIN S10"/>
    <property type="match status" value="1"/>
</dbReference>
<sequence length="2380" mass="267209">MALRIDTDLPSVRVSASLPSPTFGKPPSSPRREPSLKNRGSESRKLLAHVLDQIKHRPVPPSVYEGLIDSVETPNAKKFRKRMGPASNDQSDDEEEGSFSTDATFDLMTRLRDLLIISASQGWQIFDDSDLQDPNVRRTSSGGRFSSPFRRSGLQPSGKRSRSPSPDPRAQNTRTSLLSQCINAISSVVQDDCRFRIASPRPSRPPFALQAVTLDVAQFILYTHRNSSQIVSDIVYALIPAFSTFPKEMYARLLAFFEDSVIRNALEELRLSQGAHDIPTVKSFQRSHAYHSLQPEIQNDAVVSIRVDEAFDDEPESAGVIQWKPWSRIGAQLTTLRSTNAPFQSPSIYNFASFFPPLLAAILENVDFTDNRIEVLQRLYRLLDAIITFKLDAHLDVLEIIAYHTPTARRAATCILTTFWPKAIGHVVVSKSPILRKFLDLQAGTKLPPSEISSHVHQFVPWYFIDLGQSTLDKPDCDVCSKPVPGFGLFCPFCVCTVHLDCYNYPDGIVSTTYTDGHSNRVALYRLSPILDRRTVAGAGTVQTDYHNFRIVNLFTLCLCWICCKPLWGCHTQGLQCTSCLRFVHSACLSAGNLMPCSSSTDDAKMVTISSSALKESCYEFYDDLLILREDDIRNAGYEDVSIIYSSLSTQMQMIINGLTLGSIVLSDSRSGPEMPHFKLHDLLSWSEYHLSSEMLPISPALSEYFQENNVFRRNLNMMYEWSNLVFIASTIKTPYAAKGASNNPSEMLSVSRLQAQMALAPDTEEDNSPFEVVSVAHMRDVLGYEFNVHSDAAAKLLLSHMHHVGLFDRVDLEPSYLFQRRKIPTVRFLFRSDLMSHQTSKLCFLLLCRRLWPSGLASEYALSRLTKAIVFWVLSDASFFHTAVLPRNFRLTCFLLFQEKNLATILRDYLAKQRALPGVRSASDPLPWPSTPNGRPAPSISVNNGGDYVASRRALLGRYAIPWLLALHHQNADHYCSLLYDICVEFTDDAIDVPTDFLVENLDHDVKMHAAQYHDNLLRILTRLVHNSITFTVSESLFVRWLSSLSISGIVSQPIPSLLRLFQRDQDPSHRYSLIDKPVLTSENSDFDPWHYILLSSESLSGLTRSIGWLSAVACSGVDVTVATYFHFANLVDAFKLSVSSSLIFVNAMFKSVWLRHAGREQMLKIITDLHFRLGSDVIQMLRNKATQAEALSFIRLSLATCLLIYGSDRQRLRSSKLIIEEDIKDIPHRGRFGRDSQYLDPIVVDTVLMNALASYAAANIDDTTCLIGKFLHTFLTDSPTLESYEVDNFILRNGEMLANCAFQFYDIQRHDISTLRTSFLLRIAVVDTQPLHELLETWFDPSGDKELRLSAIIRLFRIILDVTSPAFSVEGRQWRSSIAEVFYYYFSSLWADEKAQEEYRLAADVFASNLLPAHLEQISLCWSESLAKSPIADRAKLVSFLIQLHPHFPAWQVVSWESIIELLAEDQFDQDGNVDGPLSAHLSMYGLSSKEESAQLGGDSDMNLLRVSIIALGLNMITEGIKIEYNDLLRIKQHVARVLGFEDVHAVPANNGHSFLVEFGDIKVIPTTAYPIIGHLFSLFDAPHTLAITDAELQGLGNNGAWPLLIGSPYVDVLLGMFNLHLENLLLLPVLTLKCLLESLGVIIYKHNIENVYLRHLQPSLKRAVSRVMEIMLQDINYECRQVALSVVQSYIRKYQGSMRSFVHFAIEQAATLVVSQSHLNQDPLVTQAKAFIETMLTIYCNNGIFIGLIRRPLNHSLFVVLKQVLDANAKDHGSLSLRNAILYDTLPRAAETDQKSFQGKPRENMSFRVSTSLIIAKTSHAEQPSNVLLDTSGVFLNVSIVVGQHLTYLARRLSEWSLEVANPAPLLYIAALLIQHNKAQSRELLLSTDIVLRTALHRMLVDSNTLSRLVQVTATLYRKGPSAQGEPSNNIILVVFEILNDGLRLKARVHPGTIKAMLETIMSTTISGSTTPALSHLNLFMGLSTPGIHFLYNHSWTDIRTDNDFQASLAVVKLLLQTSRYDPQVLTKFVEVGTEKTGRQNTSVRTWNILLLAILQDPSEDWITSIFAYLPAFSLVHHAAIRLYITRPGVQVPESAIADINHAYIAIKIWLIAAQKVSKDGSGNVESLLVWNELFSVFESLIQYFEVEFRVGLSPTLAMLTWSTVADLFLFLRHVPSPVALHTSSQISLLERLKPLGRGEAHTGKLARTIRSMTEKPPDMSFEVMTNQVVKDIIATEKLRALETKGVMVAKKDFNAPKHEELEVPNLHVIKALQSLTSKGFVKTQFSWQYYYYTLTPEGVEYLREWLHLPAEIVPSTHKKAARPPRPAGVRSGGDGAYRPPRTDRGDRGEYRKKEEGAPGEFRPQFAGVGRGAPRGE</sequence>
<name>A0A8H5H5F6_9AGAR</name>
<dbReference type="GO" id="GO:0046872">
    <property type="term" value="F:metal ion binding"/>
    <property type="evidence" value="ECO:0007669"/>
    <property type="project" value="UniProtKB-KW"/>
</dbReference>
<evidence type="ECO:0000256" key="4">
    <source>
        <dbReference type="ARBA" id="ARBA00022723"/>
    </source>
</evidence>
<feature type="region of interest" description="Disordered" evidence="8">
    <location>
        <begin position="1"/>
        <end position="43"/>
    </location>
</feature>
<dbReference type="InterPro" id="IPR002219">
    <property type="entry name" value="PKC_DAG/PE"/>
</dbReference>
<evidence type="ECO:0000256" key="1">
    <source>
        <dbReference type="ARBA" id="ARBA00004496"/>
    </source>
</evidence>
<keyword evidence="5" id="KW-0862">Zinc</keyword>
<dbReference type="Gene3D" id="3.30.60.20">
    <property type="match status" value="1"/>
</dbReference>
<keyword evidence="4" id="KW-0479">Metal-binding</keyword>
<dbReference type="InterPro" id="IPR005326">
    <property type="entry name" value="Plectin_eS10_N"/>
</dbReference>
<evidence type="ECO:0000256" key="5">
    <source>
        <dbReference type="ARBA" id="ARBA00022833"/>
    </source>
</evidence>
<comment type="subcellular location">
    <subcellularLocation>
        <location evidence="1">Cytoplasm</location>
    </subcellularLocation>
</comment>